<reference evidence="2" key="1">
    <citation type="journal article" date="2023" name="Insect Mol. Biol.">
        <title>Genome sequencing provides insights into the evolution of gene families encoding plant cell wall-degrading enzymes in longhorned beetles.</title>
        <authorList>
            <person name="Shin N.R."/>
            <person name="Okamura Y."/>
            <person name="Kirsch R."/>
            <person name="Pauchet Y."/>
        </authorList>
    </citation>
    <scope>NUCLEOTIDE SEQUENCE</scope>
    <source>
        <strain evidence="2">RBIC_L_NR</strain>
    </source>
</reference>
<name>A0AAV8WMR4_9CUCU</name>
<gene>
    <name evidence="2" type="ORF">NQ314_019389</name>
</gene>
<feature type="domain" description="PiggyBac transposable element-derived protein" evidence="1">
    <location>
        <begin position="44"/>
        <end position="102"/>
    </location>
</feature>
<organism evidence="2 3">
    <name type="scientific">Rhamnusium bicolor</name>
    <dbReference type="NCBI Taxonomy" id="1586634"/>
    <lineage>
        <taxon>Eukaryota</taxon>
        <taxon>Metazoa</taxon>
        <taxon>Ecdysozoa</taxon>
        <taxon>Arthropoda</taxon>
        <taxon>Hexapoda</taxon>
        <taxon>Insecta</taxon>
        <taxon>Pterygota</taxon>
        <taxon>Neoptera</taxon>
        <taxon>Endopterygota</taxon>
        <taxon>Coleoptera</taxon>
        <taxon>Polyphaga</taxon>
        <taxon>Cucujiformia</taxon>
        <taxon>Chrysomeloidea</taxon>
        <taxon>Cerambycidae</taxon>
        <taxon>Lepturinae</taxon>
        <taxon>Rhagiini</taxon>
        <taxon>Rhamnusium</taxon>
    </lineage>
</organism>
<evidence type="ECO:0000313" key="2">
    <source>
        <dbReference type="EMBL" id="KAJ8928075.1"/>
    </source>
</evidence>
<accession>A0AAV8WMR4</accession>
<evidence type="ECO:0000313" key="3">
    <source>
        <dbReference type="Proteomes" id="UP001162156"/>
    </source>
</evidence>
<comment type="caution">
    <text evidence="2">The sequence shown here is derived from an EMBL/GenBank/DDBJ whole genome shotgun (WGS) entry which is preliminary data.</text>
</comment>
<dbReference type="PANTHER" id="PTHR47272">
    <property type="entry name" value="DDE_TNP_1_7 DOMAIN-CONTAINING PROTEIN"/>
    <property type="match status" value="1"/>
</dbReference>
<keyword evidence="3" id="KW-1185">Reference proteome</keyword>
<dbReference type="EMBL" id="JANEYF010005477">
    <property type="protein sequence ID" value="KAJ8928075.1"/>
    <property type="molecule type" value="Genomic_DNA"/>
</dbReference>
<sequence length="104" mass="12226">MLKEKKQRKEEIIWLDDSLNVSQEDNAWTDFRSLPADICEVDQPYQFFSYFFTKDILPYITELTNLFSVQVRPEKPANISEDEIKAFVGICIYMSVIHLPSTRS</sequence>
<dbReference type="AlphaFoldDB" id="A0AAV8WMR4"/>
<dbReference type="PANTHER" id="PTHR47272:SF1">
    <property type="entry name" value="PIGGYBAC TRANSPOSABLE ELEMENT-DERIVED PROTEIN 3-LIKE"/>
    <property type="match status" value="1"/>
</dbReference>
<evidence type="ECO:0000259" key="1">
    <source>
        <dbReference type="Pfam" id="PF13843"/>
    </source>
</evidence>
<protein>
    <recommendedName>
        <fullName evidence="1">PiggyBac transposable element-derived protein domain-containing protein</fullName>
    </recommendedName>
</protein>
<dbReference type="Proteomes" id="UP001162156">
    <property type="component" value="Unassembled WGS sequence"/>
</dbReference>
<dbReference type="InterPro" id="IPR029526">
    <property type="entry name" value="PGBD"/>
</dbReference>
<proteinExistence type="predicted"/>
<dbReference type="Pfam" id="PF13843">
    <property type="entry name" value="DDE_Tnp_1_7"/>
    <property type="match status" value="1"/>
</dbReference>